<keyword evidence="1" id="KW-0488">Methylation</keyword>
<keyword evidence="2" id="KW-0812">Transmembrane</keyword>
<sequence>MSRSTQGFTLIELMVVVVMIAIVATIAIPSYQEYVRRSNLAAAQQEMQKIAALLERHRSRNFSYSGFALKGTADSKGPYYDIANASDTALLLPLNSSSGSQKYTLDLSLNTQDWAIKASSADSNNYSLLLTSTGFGCKNKTTNNIDFTTCGTGSETW</sequence>
<dbReference type="PROSITE" id="PS00409">
    <property type="entry name" value="PROKAR_NTER_METHYL"/>
    <property type="match status" value="1"/>
</dbReference>
<dbReference type="PANTHER" id="PTHR30093:SF47">
    <property type="entry name" value="TYPE IV PILUS NON-CORE MINOR PILIN PILE"/>
    <property type="match status" value="1"/>
</dbReference>
<dbReference type="EMBL" id="CP016896">
    <property type="protein sequence ID" value="APV36623.1"/>
    <property type="molecule type" value="Genomic_DNA"/>
</dbReference>
<dbReference type="InterPro" id="IPR000983">
    <property type="entry name" value="Bac_GSPG_pilin"/>
</dbReference>
<dbReference type="RefSeq" id="WP_076033111.1">
    <property type="nucleotide sequence ID" value="NZ_CP016896.1"/>
</dbReference>
<evidence type="ECO:0000256" key="2">
    <source>
        <dbReference type="SAM" id="Phobius"/>
    </source>
</evidence>
<evidence type="ECO:0000256" key="1">
    <source>
        <dbReference type="ARBA" id="ARBA00022481"/>
    </source>
</evidence>
<dbReference type="PANTHER" id="PTHR30093">
    <property type="entry name" value="GENERAL SECRETION PATHWAY PROTEIN G"/>
    <property type="match status" value="1"/>
</dbReference>
<name>A0A1P8EK94_9GAMM</name>
<dbReference type="Proteomes" id="UP000185674">
    <property type="component" value="Chromosome"/>
</dbReference>
<dbReference type="STRING" id="487316.BEN76_11590"/>
<dbReference type="NCBIfam" id="TIGR02532">
    <property type="entry name" value="IV_pilin_GFxxxE"/>
    <property type="match status" value="1"/>
</dbReference>
<dbReference type="PRINTS" id="PR00813">
    <property type="entry name" value="BCTERIALGSPG"/>
</dbReference>
<evidence type="ECO:0000313" key="4">
    <source>
        <dbReference type="Proteomes" id="UP000185674"/>
    </source>
</evidence>
<dbReference type="InterPro" id="IPR031982">
    <property type="entry name" value="PilE-like"/>
</dbReference>
<keyword evidence="2" id="KW-1133">Transmembrane helix</keyword>
<dbReference type="KEGG" id="asol:BEN76_11590"/>
<dbReference type="Pfam" id="PF16732">
    <property type="entry name" value="ComP_DUS"/>
    <property type="match status" value="1"/>
</dbReference>
<dbReference type="Pfam" id="PF07963">
    <property type="entry name" value="N_methyl"/>
    <property type="match status" value="1"/>
</dbReference>
<dbReference type="InterPro" id="IPR045584">
    <property type="entry name" value="Pilin-like"/>
</dbReference>
<organism evidence="3 4">
    <name type="scientific">Acinetobacter soli</name>
    <dbReference type="NCBI Taxonomy" id="487316"/>
    <lineage>
        <taxon>Bacteria</taxon>
        <taxon>Pseudomonadati</taxon>
        <taxon>Pseudomonadota</taxon>
        <taxon>Gammaproteobacteria</taxon>
        <taxon>Moraxellales</taxon>
        <taxon>Moraxellaceae</taxon>
        <taxon>Acinetobacter</taxon>
    </lineage>
</organism>
<dbReference type="GO" id="GO:0015627">
    <property type="term" value="C:type II protein secretion system complex"/>
    <property type="evidence" value="ECO:0007669"/>
    <property type="project" value="InterPro"/>
</dbReference>
<dbReference type="AlphaFoldDB" id="A0A1P8EK94"/>
<feature type="transmembrane region" description="Helical" evidence="2">
    <location>
        <begin position="6"/>
        <end position="28"/>
    </location>
</feature>
<dbReference type="InterPro" id="IPR012902">
    <property type="entry name" value="N_methyl_site"/>
</dbReference>
<keyword evidence="2" id="KW-0472">Membrane</keyword>
<evidence type="ECO:0000313" key="3">
    <source>
        <dbReference type="EMBL" id="APV36623.1"/>
    </source>
</evidence>
<dbReference type="SUPFAM" id="SSF54523">
    <property type="entry name" value="Pili subunits"/>
    <property type="match status" value="1"/>
</dbReference>
<dbReference type="Gene3D" id="3.30.700.10">
    <property type="entry name" value="Glycoprotein, Type 4 Pilin"/>
    <property type="match status" value="1"/>
</dbReference>
<protein>
    <submittedName>
        <fullName evidence="3">Competence protein ComE</fullName>
    </submittedName>
</protein>
<accession>A0A1P8EK94</accession>
<gene>
    <name evidence="3" type="ORF">BEN76_11590</name>
</gene>
<dbReference type="GO" id="GO:0043683">
    <property type="term" value="P:type IV pilus assembly"/>
    <property type="evidence" value="ECO:0007669"/>
    <property type="project" value="InterPro"/>
</dbReference>
<reference evidence="3 4" key="1">
    <citation type="submission" date="2016-08" db="EMBL/GenBank/DDBJ databases">
        <title>Complete genome sequence of Acinetobacter baylyi strain GFJ2.</title>
        <authorList>
            <person name="Tabata M."/>
            <person name="Kuboki S."/>
            <person name="Gibu N."/>
            <person name="Kinouchi Y."/>
            <person name="Vangnai A."/>
            <person name="Kasai D."/>
            <person name="Fukuda M."/>
        </authorList>
    </citation>
    <scope>NUCLEOTIDE SEQUENCE [LARGE SCALE GENOMIC DNA]</scope>
    <source>
        <strain evidence="3 4">GFJ2</strain>
    </source>
</reference>
<proteinExistence type="predicted"/>
<dbReference type="GO" id="GO:0015628">
    <property type="term" value="P:protein secretion by the type II secretion system"/>
    <property type="evidence" value="ECO:0007669"/>
    <property type="project" value="InterPro"/>
</dbReference>